<feature type="domain" description="ABC transporter" evidence="4">
    <location>
        <begin position="35"/>
        <end position="284"/>
    </location>
</feature>
<proteinExistence type="predicted"/>
<accession>A0A0F9FNK4</accession>
<protein>
    <recommendedName>
        <fullName evidence="4">ABC transporter domain-containing protein</fullName>
    </recommendedName>
</protein>
<sequence>MGEKKSDTPGPLLHGRKDRVTPVGINKKKSIIELVRVSKFYRSKSSFFKEQKEAIIALDQISLKIFEGEIFGLVGESGSGKTTVGRLIVKLEEPNEGKIYLGENEITGLKGTPLKDFRFKVQMTFQDPYQSLNPQFSIYDTVAEPLIIHRMGNAETRPATVREVMTSVKLSPPDDFFNSFPHQLSGGQRQRVAIARAMILKPRFLVADEPTSMLDAIITAQIFNILLEIRKKYNTTLLFISHSLAATRYLCDRIAVIYRGNLVETGPAEEIIQNPRHPYTQALIDALPKFARCEETVRYDTLLRPERQGSTYGCCSFFNCCKIADPLKCSREKPHMEKVGEAHEVACFFSSQTKNFKNA</sequence>
<evidence type="ECO:0000256" key="2">
    <source>
        <dbReference type="ARBA" id="ARBA00022741"/>
    </source>
</evidence>
<dbReference type="InterPro" id="IPR017871">
    <property type="entry name" value="ABC_transporter-like_CS"/>
</dbReference>
<dbReference type="PANTHER" id="PTHR43776">
    <property type="entry name" value="TRANSPORT ATP-BINDING PROTEIN"/>
    <property type="match status" value="1"/>
</dbReference>
<dbReference type="GO" id="GO:0015833">
    <property type="term" value="P:peptide transport"/>
    <property type="evidence" value="ECO:0007669"/>
    <property type="project" value="InterPro"/>
</dbReference>
<dbReference type="NCBIfam" id="TIGR01727">
    <property type="entry name" value="oligo_HPY"/>
    <property type="match status" value="1"/>
</dbReference>
<dbReference type="GO" id="GO:0055085">
    <property type="term" value="P:transmembrane transport"/>
    <property type="evidence" value="ECO:0007669"/>
    <property type="project" value="UniProtKB-ARBA"/>
</dbReference>
<keyword evidence="1" id="KW-0813">Transport</keyword>
<evidence type="ECO:0000256" key="1">
    <source>
        <dbReference type="ARBA" id="ARBA00022448"/>
    </source>
</evidence>
<dbReference type="InterPro" id="IPR003439">
    <property type="entry name" value="ABC_transporter-like_ATP-bd"/>
</dbReference>
<dbReference type="PROSITE" id="PS50893">
    <property type="entry name" value="ABC_TRANSPORTER_2"/>
    <property type="match status" value="1"/>
</dbReference>
<dbReference type="AlphaFoldDB" id="A0A0F9FNK4"/>
<dbReference type="GO" id="GO:0016887">
    <property type="term" value="F:ATP hydrolysis activity"/>
    <property type="evidence" value="ECO:0007669"/>
    <property type="project" value="InterPro"/>
</dbReference>
<dbReference type="GO" id="GO:0005524">
    <property type="term" value="F:ATP binding"/>
    <property type="evidence" value="ECO:0007669"/>
    <property type="project" value="UniProtKB-KW"/>
</dbReference>
<dbReference type="PROSITE" id="PS00211">
    <property type="entry name" value="ABC_TRANSPORTER_1"/>
    <property type="match status" value="1"/>
</dbReference>
<dbReference type="Pfam" id="PF08352">
    <property type="entry name" value="oligo_HPY"/>
    <property type="match status" value="1"/>
</dbReference>
<dbReference type="SMART" id="SM00382">
    <property type="entry name" value="AAA"/>
    <property type="match status" value="1"/>
</dbReference>
<dbReference type="Gene3D" id="3.40.50.300">
    <property type="entry name" value="P-loop containing nucleotide triphosphate hydrolases"/>
    <property type="match status" value="1"/>
</dbReference>
<comment type="caution">
    <text evidence="5">The sequence shown here is derived from an EMBL/GenBank/DDBJ whole genome shotgun (WGS) entry which is preliminary data.</text>
</comment>
<keyword evidence="3" id="KW-0067">ATP-binding</keyword>
<dbReference type="InterPro" id="IPR003593">
    <property type="entry name" value="AAA+_ATPase"/>
</dbReference>
<dbReference type="EMBL" id="LAZR01022969">
    <property type="protein sequence ID" value="KKL80066.1"/>
    <property type="molecule type" value="Genomic_DNA"/>
</dbReference>
<gene>
    <name evidence="5" type="ORF">LCGC14_2008540</name>
</gene>
<dbReference type="SUPFAM" id="SSF52540">
    <property type="entry name" value="P-loop containing nucleoside triphosphate hydrolases"/>
    <property type="match status" value="1"/>
</dbReference>
<dbReference type="Pfam" id="PF00005">
    <property type="entry name" value="ABC_tran"/>
    <property type="match status" value="1"/>
</dbReference>
<name>A0A0F9FNK4_9ZZZZ</name>
<dbReference type="InterPro" id="IPR027417">
    <property type="entry name" value="P-loop_NTPase"/>
</dbReference>
<evidence type="ECO:0000313" key="5">
    <source>
        <dbReference type="EMBL" id="KKL80066.1"/>
    </source>
</evidence>
<dbReference type="InterPro" id="IPR013563">
    <property type="entry name" value="Oligopep_ABC_C"/>
</dbReference>
<organism evidence="5">
    <name type="scientific">marine sediment metagenome</name>
    <dbReference type="NCBI Taxonomy" id="412755"/>
    <lineage>
        <taxon>unclassified sequences</taxon>
        <taxon>metagenomes</taxon>
        <taxon>ecological metagenomes</taxon>
    </lineage>
</organism>
<reference evidence="5" key="1">
    <citation type="journal article" date="2015" name="Nature">
        <title>Complex archaea that bridge the gap between prokaryotes and eukaryotes.</title>
        <authorList>
            <person name="Spang A."/>
            <person name="Saw J.H."/>
            <person name="Jorgensen S.L."/>
            <person name="Zaremba-Niedzwiedzka K."/>
            <person name="Martijn J."/>
            <person name="Lind A.E."/>
            <person name="van Eijk R."/>
            <person name="Schleper C."/>
            <person name="Guy L."/>
            <person name="Ettema T.J."/>
        </authorList>
    </citation>
    <scope>NUCLEOTIDE SEQUENCE</scope>
</reference>
<dbReference type="InterPro" id="IPR050319">
    <property type="entry name" value="ABC_transp_ATP-bind"/>
</dbReference>
<evidence type="ECO:0000259" key="4">
    <source>
        <dbReference type="PROSITE" id="PS50893"/>
    </source>
</evidence>
<dbReference type="CDD" id="cd03257">
    <property type="entry name" value="ABC_NikE_OppD_transporters"/>
    <property type="match status" value="1"/>
</dbReference>
<evidence type="ECO:0000256" key="3">
    <source>
        <dbReference type="ARBA" id="ARBA00022840"/>
    </source>
</evidence>
<keyword evidence="2" id="KW-0547">Nucleotide-binding</keyword>